<keyword evidence="1" id="KW-1133">Transmembrane helix</keyword>
<reference evidence="2 3" key="1">
    <citation type="journal article" date="2024" name="Plant J.">
        <title>Genome sequences and population genomics reveal climatic adaptation and genomic divergence between two closely related sweetgum species.</title>
        <authorList>
            <person name="Xu W.Q."/>
            <person name="Ren C.Q."/>
            <person name="Zhang X.Y."/>
            <person name="Comes H.P."/>
            <person name="Liu X.H."/>
            <person name="Li Y.G."/>
            <person name="Kettle C.J."/>
            <person name="Jalonen R."/>
            <person name="Gaisberger H."/>
            <person name="Ma Y.Z."/>
            <person name="Qiu Y.X."/>
        </authorList>
    </citation>
    <scope>NUCLEOTIDE SEQUENCE [LARGE SCALE GENOMIC DNA]</scope>
    <source>
        <strain evidence="2">Hangzhou</strain>
    </source>
</reference>
<comment type="caution">
    <text evidence="2">The sequence shown here is derived from an EMBL/GenBank/DDBJ whole genome shotgun (WGS) entry which is preliminary data.</text>
</comment>
<proteinExistence type="predicted"/>
<dbReference type="Proteomes" id="UP001415857">
    <property type="component" value="Unassembled WGS sequence"/>
</dbReference>
<keyword evidence="1" id="KW-0812">Transmembrane</keyword>
<organism evidence="2 3">
    <name type="scientific">Liquidambar formosana</name>
    <name type="common">Formosan gum</name>
    <dbReference type="NCBI Taxonomy" id="63359"/>
    <lineage>
        <taxon>Eukaryota</taxon>
        <taxon>Viridiplantae</taxon>
        <taxon>Streptophyta</taxon>
        <taxon>Embryophyta</taxon>
        <taxon>Tracheophyta</taxon>
        <taxon>Spermatophyta</taxon>
        <taxon>Magnoliopsida</taxon>
        <taxon>eudicotyledons</taxon>
        <taxon>Gunneridae</taxon>
        <taxon>Pentapetalae</taxon>
        <taxon>Saxifragales</taxon>
        <taxon>Altingiaceae</taxon>
        <taxon>Liquidambar</taxon>
    </lineage>
</organism>
<dbReference type="AlphaFoldDB" id="A0AAP0RBZ6"/>
<evidence type="ECO:0000313" key="3">
    <source>
        <dbReference type="Proteomes" id="UP001415857"/>
    </source>
</evidence>
<evidence type="ECO:0000256" key="1">
    <source>
        <dbReference type="SAM" id="Phobius"/>
    </source>
</evidence>
<keyword evidence="1" id="KW-0472">Membrane</keyword>
<dbReference type="EMBL" id="JBBPBK010000011">
    <property type="protein sequence ID" value="KAK9274818.1"/>
    <property type="molecule type" value="Genomic_DNA"/>
</dbReference>
<feature type="transmembrane region" description="Helical" evidence="1">
    <location>
        <begin position="62"/>
        <end position="82"/>
    </location>
</feature>
<accession>A0AAP0RBZ6</accession>
<evidence type="ECO:0000313" key="2">
    <source>
        <dbReference type="EMBL" id="KAK9274818.1"/>
    </source>
</evidence>
<name>A0AAP0RBZ6_LIQFO</name>
<protein>
    <submittedName>
        <fullName evidence="2">Uncharacterized protein</fullName>
    </submittedName>
</protein>
<sequence>MQNVYIGHGSSLPIWLHIWPPVTYRSLGRLNGFSSDLALRIMKDIILALLSSAVLLSVRGLVLVYLFVASVSVEIGLIVLLWQQLCYIYEGKTYLSHLSSQGDDGIGERDCQNIFRFFGCSYSALRYLPSFQRSTKSHKK</sequence>
<keyword evidence="3" id="KW-1185">Reference proteome</keyword>
<gene>
    <name evidence="2" type="ORF">L1049_022070</name>
</gene>